<protein>
    <recommendedName>
        <fullName evidence="3">Lipoprotein</fullName>
    </recommendedName>
</protein>
<proteinExistence type="predicted"/>
<name>A0A9D1RJ94_9BACT</name>
<organism evidence="1 2">
    <name type="scientific">Candidatus Onthomorpha intestinigallinarum</name>
    <dbReference type="NCBI Taxonomy" id="2840880"/>
    <lineage>
        <taxon>Bacteria</taxon>
        <taxon>Pseudomonadati</taxon>
        <taxon>Bacteroidota</taxon>
        <taxon>Bacteroidia</taxon>
        <taxon>Bacteroidales</taxon>
        <taxon>Candidatus Onthomorpha</taxon>
    </lineage>
</organism>
<reference evidence="1" key="1">
    <citation type="journal article" date="2021" name="PeerJ">
        <title>Extensive microbial diversity within the chicken gut microbiome revealed by metagenomics and culture.</title>
        <authorList>
            <person name="Gilroy R."/>
            <person name="Ravi A."/>
            <person name="Getino M."/>
            <person name="Pursley I."/>
            <person name="Horton D.L."/>
            <person name="Alikhan N.F."/>
            <person name="Baker D."/>
            <person name="Gharbi K."/>
            <person name="Hall N."/>
            <person name="Watson M."/>
            <person name="Adriaenssens E.M."/>
            <person name="Foster-Nyarko E."/>
            <person name="Jarju S."/>
            <person name="Secka A."/>
            <person name="Antonio M."/>
            <person name="Oren A."/>
            <person name="Chaudhuri R.R."/>
            <person name="La Ragione R."/>
            <person name="Hildebrand F."/>
            <person name="Pallen M.J."/>
        </authorList>
    </citation>
    <scope>NUCLEOTIDE SEQUENCE</scope>
    <source>
        <strain evidence="1">Gambia16-930</strain>
    </source>
</reference>
<comment type="caution">
    <text evidence="1">The sequence shown here is derived from an EMBL/GenBank/DDBJ whole genome shotgun (WGS) entry which is preliminary data.</text>
</comment>
<reference evidence="1" key="2">
    <citation type="submission" date="2021-04" db="EMBL/GenBank/DDBJ databases">
        <authorList>
            <person name="Gilroy R."/>
        </authorList>
    </citation>
    <scope>NUCLEOTIDE SEQUENCE</scope>
    <source>
        <strain evidence="1">Gambia16-930</strain>
    </source>
</reference>
<gene>
    <name evidence="1" type="ORF">IAC47_04980</name>
</gene>
<evidence type="ECO:0008006" key="3">
    <source>
        <dbReference type="Google" id="ProtNLM"/>
    </source>
</evidence>
<sequence length="137" mass="15891">MNHSKSLKIFFMLFISVFVFSSCEREPQKLSYRIESDSGCMEESRGHITKKDKAIVYRGNHDEMYIKHINVLYDCKADSITIDARVRDNYIVVRENEYAEDNDCSCPRTISYVIEKIPSGKYIVVVNDDTIGSILIY</sequence>
<evidence type="ECO:0000313" key="2">
    <source>
        <dbReference type="Proteomes" id="UP000824267"/>
    </source>
</evidence>
<accession>A0A9D1RJ94</accession>
<dbReference type="EMBL" id="DXGG01000159">
    <property type="protein sequence ID" value="HIW87611.1"/>
    <property type="molecule type" value="Genomic_DNA"/>
</dbReference>
<dbReference type="Proteomes" id="UP000824267">
    <property type="component" value="Unassembled WGS sequence"/>
</dbReference>
<dbReference type="AlphaFoldDB" id="A0A9D1RJ94"/>
<evidence type="ECO:0000313" key="1">
    <source>
        <dbReference type="EMBL" id="HIW87611.1"/>
    </source>
</evidence>
<dbReference type="PROSITE" id="PS51257">
    <property type="entry name" value="PROKAR_LIPOPROTEIN"/>
    <property type="match status" value="1"/>
</dbReference>